<dbReference type="FunFam" id="3.40.50.1970:FF:000003">
    <property type="entry name" value="Alcohol dehydrogenase, iron-containing"/>
    <property type="match status" value="1"/>
</dbReference>
<evidence type="ECO:0000259" key="4">
    <source>
        <dbReference type="Pfam" id="PF00465"/>
    </source>
</evidence>
<evidence type="ECO:0000256" key="3">
    <source>
        <dbReference type="ARBA" id="ARBA00023027"/>
    </source>
</evidence>
<dbReference type="PANTHER" id="PTHR11496">
    <property type="entry name" value="ALCOHOL DEHYDROGENASE"/>
    <property type="match status" value="1"/>
</dbReference>
<dbReference type="InterPro" id="IPR018211">
    <property type="entry name" value="ADH_Fe_CS"/>
</dbReference>
<comment type="similarity">
    <text evidence="1">Belongs to the iron-containing alcohol dehydrogenase family.</text>
</comment>
<dbReference type="Gene3D" id="1.20.1090.10">
    <property type="entry name" value="Dehydroquinate synthase-like - alpha domain"/>
    <property type="match status" value="1"/>
</dbReference>
<evidence type="ECO:0000313" key="6">
    <source>
        <dbReference type="EMBL" id="KKM66950.1"/>
    </source>
</evidence>
<comment type="caution">
    <text evidence="6">The sequence shown here is derived from an EMBL/GenBank/DDBJ whole genome shotgun (WGS) entry which is preliminary data.</text>
</comment>
<dbReference type="InterPro" id="IPR056798">
    <property type="entry name" value="ADH_Fe_C"/>
</dbReference>
<dbReference type="Pfam" id="PF25137">
    <property type="entry name" value="ADH_Fe_C"/>
    <property type="match status" value="1"/>
</dbReference>
<evidence type="ECO:0000256" key="1">
    <source>
        <dbReference type="ARBA" id="ARBA00007358"/>
    </source>
</evidence>
<evidence type="ECO:0000259" key="5">
    <source>
        <dbReference type="Pfam" id="PF25137"/>
    </source>
</evidence>
<protein>
    <submittedName>
        <fullName evidence="6">Uncharacterized protein</fullName>
    </submittedName>
</protein>
<dbReference type="PROSITE" id="PS00913">
    <property type="entry name" value="ADH_IRON_1"/>
    <property type="match status" value="1"/>
</dbReference>
<feature type="domain" description="Fe-containing alcohol dehydrogenase-like C-terminal" evidence="5">
    <location>
        <begin position="190"/>
        <end position="386"/>
    </location>
</feature>
<reference evidence="6" key="1">
    <citation type="journal article" date="2015" name="Nature">
        <title>Complex archaea that bridge the gap between prokaryotes and eukaryotes.</title>
        <authorList>
            <person name="Spang A."/>
            <person name="Saw J.H."/>
            <person name="Jorgensen S.L."/>
            <person name="Zaremba-Niedzwiedzka K."/>
            <person name="Martijn J."/>
            <person name="Lind A.E."/>
            <person name="van Eijk R."/>
            <person name="Schleper C."/>
            <person name="Guy L."/>
            <person name="Ettema T.J."/>
        </authorList>
    </citation>
    <scope>NUCLEOTIDE SEQUENCE</scope>
</reference>
<dbReference type="EMBL" id="LAZR01010436">
    <property type="protein sequence ID" value="KKM66950.1"/>
    <property type="molecule type" value="Genomic_DNA"/>
</dbReference>
<evidence type="ECO:0000256" key="2">
    <source>
        <dbReference type="ARBA" id="ARBA00023002"/>
    </source>
</evidence>
<gene>
    <name evidence="6" type="ORF">LCGC14_1476050</name>
</gene>
<dbReference type="Gene3D" id="3.40.50.1970">
    <property type="match status" value="1"/>
</dbReference>
<dbReference type="GO" id="GO:0004022">
    <property type="term" value="F:alcohol dehydrogenase (NAD+) activity"/>
    <property type="evidence" value="ECO:0007669"/>
    <property type="project" value="TreeGrafter"/>
</dbReference>
<dbReference type="PANTHER" id="PTHR11496:SF102">
    <property type="entry name" value="ALCOHOL DEHYDROGENASE 4"/>
    <property type="match status" value="1"/>
</dbReference>
<dbReference type="GO" id="GO:0046872">
    <property type="term" value="F:metal ion binding"/>
    <property type="evidence" value="ECO:0007669"/>
    <property type="project" value="InterPro"/>
</dbReference>
<proteinExistence type="inferred from homology"/>
<accession>A0A0F9LRG0</accession>
<sequence>MQNFQFYLPTKVYFGQKALENVGKETKKLGKKALIVIGKGSARKTGLLQRVEKSLKRAEVETFIFEGVEANPSVETINRGTKLAKEKKCEVIVGLGGGSPLDAAKGIAILSANPGLLVDYFGRNRIKKNPLPVVAIPTTAGAGSEVTPYAVFTHRENRSIRKKIVADSSLFPKIVLADPELTLSLPASITADTGIDAFSHALESYLSNRSYPLSDTLASEAMKLLFNYLPKAMENPKEINIRSQVFYASLLAGMAIAQTGTILIHAMSYRLTTELGLSHGKACALLLPSVCEFNLKEGHPKLTLLSQCLGGDMENMTTKKAAEKVVTTIRNFLHQLALLQDLKIEKIKERTIEDFAQEIMRDKRKLASNPRQATLEDVIGMYKKALW</sequence>
<feature type="domain" description="Alcohol dehydrogenase iron-type/glycerol dehydrogenase GldA" evidence="4">
    <location>
        <begin position="9"/>
        <end position="179"/>
    </location>
</feature>
<organism evidence="6">
    <name type="scientific">marine sediment metagenome</name>
    <dbReference type="NCBI Taxonomy" id="412755"/>
    <lineage>
        <taxon>unclassified sequences</taxon>
        <taxon>metagenomes</taxon>
        <taxon>ecological metagenomes</taxon>
    </lineage>
</organism>
<keyword evidence="3" id="KW-0520">NAD</keyword>
<keyword evidence="2" id="KW-0560">Oxidoreductase</keyword>
<dbReference type="InterPro" id="IPR039697">
    <property type="entry name" value="Alcohol_dehydrogenase_Fe"/>
</dbReference>
<dbReference type="SUPFAM" id="SSF56796">
    <property type="entry name" value="Dehydroquinate synthase-like"/>
    <property type="match status" value="1"/>
</dbReference>
<dbReference type="CDD" id="cd08551">
    <property type="entry name" value="Fe-ADH"/>
    <property type="match status" value="1"/>
</dbReference>
<dbReference type="Pfam" id="PF00465">
    <property type="entry name" value="Fe-ADH"/>
    <property type="match status" value="1"/>
</dbReference>
<dbReference type="AlphaFoldDB" id="A0A0F9LRG0"/>
<dbReference type="InterPro" id="IPR001670">
    <property type="entry name" value="ADH_Fe/GldA"/>
</dbReference>
<name>A0A0F9LRG0_9ZZZZ</name>